<geneLocation type="mitochondrion" evidence="2"/>
<feature type="transmembrane region" description="Helical" evidence="1">
    <location>
        <begin position="7"/>
        <end position="25"/>
    </location>
</feature>
<evidence type="ECO:0000313" key="2">
    <source>
        <dbReference type="EMBL" id="AKD00028.1"/>
    </source>
</evidence>
<dbReference type="EMBL" id="KP965860">
    <property type="protein sequence ID" value="AKD00028.1"/>
    <property type="molecule type" value="Genomic_DNA"/>
</dbReference>
<reference evidence="2" key="1">
    <citation type="journal article" date="2015" name="Mol. Phylogenet. Evol.">
        <title>Elucidating the phylogenetic position of Gnathostomulida and first mitochondrial genomes of Gnathostomulida, Gastrotricha and Polycladida (Platyhelminthes).</title>
        <authorList>
            <person name="Golombek A."/>
            <person name="Tobergte S."/>
            <person name="Struck T.H."/>
        </authorList>
    </citation>
    <scope>NUCLEOTIDE SEQUENCE</scope>
</reference>
<proteinExistence type="predicted"/>
<keyword evidence="2" id="KW-0496">Mitochondrion</keyword>
<sequence length="69" mass="8063">MSYVINSLMMIEFSLISILTCLSIMKVNSSFILLFLIIFIILFSLLNILLIIFWTSKIFNYNNSNLYLS</sequence>
<protein>
    <submittedName>
        <fullName evidence="2">NADH dehydrogenase subunit 4L</fullName>
    </submittedName>
</protein>
<evidence type="ECO:0000256" key="1">
    <source>
        <dbReference type="SAM" id="Phobius"/>
    </source>
</evidence>
<organism evidence="2">
    <name type="scientific">Gnathostomula armata</name>
    <dbReference type="NCBI Taxonomy" id="231613"/>
    <lineage>
        <taxon>Eukaryota</taxon>
        <taxon>Metazoa</taxon>
        <taxon>Spiralia</taxon>
        <taxon>Gnathifera</taxon>
        <taxon>Gnathostomulida</taxon>
        <taxon>Bursovaginoidea</taxon>
        <taxon>Gnathostomulidae</taxon>
        <taxon>Gnathostomula</taxon>
    </lineage>
</organism>
<gene>
    <name evidence="2" type="primary">nad4l</name>
</gene>
<keyword evidence="1" id="KW-1133">Transmembrane helix</keyword>
<keyword evidence="1" id="KW-0472">Membrane</keyword>
<dbReference type="AlphaFoldDB" id="A0A0F6PZP7"/>
<name>A0A0F6PZP7_9BILA</name>
<feature type="transmembrane region" description="Helical" evidence="1">
    <location>
        <begin position="31"/>
        <end position="54"/>
    </location>
</feature>
<accession>A0A0F6PZP7</accession>
<keyword evidence="1" id="KW-0812">Transmembrane</keyword>